<feature type="compositionally biased region" description="Pro residues" evidence="1">
    <location>
        <begin position="121"/>
        <end position="148"/>
    </location>
</feature>
<dbReference type="OrthoDB" id="3784821at2759"/>
<evidence type="ECO:0000313" key="2">
    <source>
        <dbReference type="EMBL" id="KAF2109272.1"/>
    </source>
</evidence>
<evidence type="ECO:0000256" key="1">
    <source>
        <dbReference type="SAM" id="MobiDB-lite"/>
    </source>
</evidence>
<name>A0A6A5YQB2_9PLEO</name>
<dbReference type="AlphaFoldDB" id="A0A6A5YQB2"/>
<gene>
    <name evidence="2" type="ORF">BDV96DRAFT_652119</name>
</gene>
<feature type="compositionally biased region" description="Pro residues" evidence="1">
    <location>
        <begin position="170"/>
        <end position="203"/>
    </location>
</feature>
<accession>A0A6A5YQB2</accession>
<protein>
    <submittedName>
        <fullName evidence="2">Uncharacterized protein</fullName>
    </submittedName>
</protein>
<sequence length="274" mass="29508">MSATEVVKKRGRPKKVVEDVSAVEEAKVKGTRNASTKAAPATRTASSSASVKTLKSTPKLNPKTAKTIPSKAKEEPKKAAVKPARPTPVTPETSKILQKVAQTRAEQSRPPPQPAQASSPPRQPPAKPATPAPPPAPTPTPSSIPQRPPNTTIPLPRNPIDPSNPQHRPLQPPQPAQPHPRPSAYPTPKLPIIPPHSSTPPRPATAAFNAQVEANKVAYTGKLDPKYRPAARRVTAIMVGIPVVLVTSWELYQRFFMGKDVQRVFEKAESKAVW</sequence>
<keyword evidence="3" id="KW-1185">Reference proteome</keyword>
<evidence type="ECO:0000313" key="3">
    <source>
        <dbReference type="Proteomes" id="UP000799770"/>
    </source>
</evidence>
<proteinExistence type="predicted"/>
<feature type="compositionally biased region" description="Low complexity" evidence="1">
    <location>
        <begin position="34"/>
        <end position="50"/>
    </location>
</feature>
<dbReference type="EMBL" id="ML977343">
    <property type="protein sequence ID" value="KAF2109272.1"/>
    <property type="molecule type" value="Genomic_DNA"/>
</dbReference>
<reference evidence="2" key="1">
    <citation type="journal article" date="2020" name="Stud. Mycol.">
        <title>101 Dothideomycetes genomes: a test case for predicting lifestyles and emergence of pathogens.</title>
        <authorList>
            <person name="Haridas S."/>
            <person name="Albert R."/>
            <person name="Binder M."/>
            <person name="Bloem J."/>
            <person name="Labutti K."/>
            <person name="Salamov A."/>
            <person name="Andreopoulos B."/>
            <person name="Baker S."/>
            <person name="Barry K."/>
            <person name="Bills G."/>
            <person name="Bluhm B."/>
            <person name="Cannon C."/>
            <person name="Castanera R."/>
            <person name="Culley D."/>
            <person name="Daum C."/>
            <person name="Ezra D."/>
            <person name="Gonzalez J."/>
            <person name="Henrissat B."/>
            <person name="Kuo A."/>
            <person name="Liang C."/>
            <person name="Lipzen A."/>
            <person name="Lutzoni F."/>
            <person name="Magnuson J."/>
            <person name="Mondo S."/>
            <person name="Nolan M."/>
            <person name="Ohm R."/>
            <person name="Pangilinan J."/>
            <person name="Park H.-J."/>
            <person name="Ramirez L."/>
            <person name="Alfaro M."/>
            <person name="Sun H."/>
            <person name="Tritt A."/>
            <person name="Yoshinaga Y."/>
            <person name="Zwiers L.-H."/>
            <person name="Turgeon B."/>
            <person name="Goodwin S."/>
            <person name="Spatafora J."/>
            <person name="Crous P."/>
            <person name="Grigoriev I."/>
        </authorList>
    </citation>
    <scope>NUCLEOTIDE SEQUENCE</scope>
    <source>
        <strain evidence="2">CBS 627.86</strain>
    </source>
</reference>
<organism evidence="2 3">
    <name type="scientific">Lophiotrema nucula</name>
    <dbReference type="NCBI Taxonomy" id="690887"/>
    <lineage>
        <taxon>Eukaryota</taxon>
        <taxon>Fungi</taxon>
        <taxon>Dikarya</taxon>
        <taxon>Ascomycota</taxon>
        <taxon>Pezizomycotina</taxon>
        <taxon>Dothideomycetes</taxon>
        <taxon>Pleosporomycetidae</taxon>
        <taxon>Pleosporales</taxon>
        <taxon>Lophiotremataceae</taxon>
        <taxon>Lophiotrema</taxon>
    </lineage>
</organism>
<dbReference type="Proteomes" id="UP000799770">
    <property type="component" value="Unassembled WGS sequence"/>
</dbReference>
<feature type="region of interest" description="Disordered" evidence="1">
    <location>
        <begin position="26"/>
        <end position="204"/>
    </location>
</feature>